<dbReference type="InterPro" id="IPR006145">
    <property type="entry name" value="PsdUridine_synth_RsuA/RluA"/>
</dbReference>
<reference evidence="7" key="1">
    <citation type="submission" date="2022-08" db="EMBL/GenBank/DDBJ databases">
        <authorList>
            <person name="Dzunkova M."/>
            <person name="La Clair J."/>
            <person name="Tyml T."/>
            <person name="Doud D."/>
            <person name="Schulz F."/>
            <person name="Piquer S."/>
            <person name="Porcel Sanchis D."/>
            <person name="Osborn A."/>
            <person name="Robinson D."/>
            <person name="Louie K.B."/>
            <person name="Bowen B.P."/>
            <person name="Bowers R."/>
            <person name="Lee J."/>
            <person name="Arnau Llombart V."/>
            <person name="Diaz Villanueva W."/>
            <person name="Gosliner T."/>
            <person name="Northen T."/>
            <person name="Cheng J.-F."/>
            <person name="Burkart M.D."/>
            <person name="Woyke T."/>
        </authorList>
    </citation>
    <scope>NUCLEOTIDE SEQUENCE</scope>
    <source>
        <strain evidence="7">Df01</strain>
    </source>
</reference>
<dbReference type="NCBIfam" id="TIGR00005">
    <property type="entry name" value="rluA_subfam"/>
    <property type="match status" value="1"/>
</dbReference>
<dbReference type="Pfam" id="PF00849">
    <property type="entry name" value="PseudoU_synth_2"/>
    <property type="match status" value="1"/>
</dbReference>
<dbReference type="SUPFAM" id="SSF55120">
    <property type="entry name" value="Pseudouridine synthase"/>
    <property type="match status" value="1"/>
</dbReference>
<protein>
    <recommendedName>
        <fullName evidence="5">Pseudouridine synthase</fullName>
        <ecNumber evidence="5">5.4.99.-</ecNumber>
    </recommendedName>
</protein>
<reference evidence="7" key="2">
    <citation type="journal article" date="2023" name="Microbiome">
        <title>Synthase-selected sorting approach identifies a beta-lactone synthase in a nudibranch symbiotic bacterium.</title>
        <authorList>
            <person name="Dzunkova M."/>
            <person name="La Clair J.J."/>
            <person name="Tyml T."/>
            <person name="Doud D."/>
            <person name="Schulz F."/>
            <person name="Piquer-Esteban S."/>
            <person name="Porcel Sanchis D."/>
            <person name="Osborn A."/>
            <person name="Robinson D."/>
            <person name="Louie K.B."/>
            <person name="Bowen B.P."/>
            <person name="Bowers R.M."/>
            <person name="Lee J."/>
            <person name="Arnau V."/>
            <person name="Diaz-Villanueva W."/>
            <person name="Stepanauskas R."/>
            <person name="Gosliner T."/>
            <person name="Date S.V."/>
            <person name="Northen T.R."/>
            <person name="Cheng J.F."/>
            <person name="Burkart M.D."/>
            <person name="Woyke T."/>
        </authorList>
    </citation>
    <scope>NUCLEOTIDE SEQUENCE</scope>
    <source>
        <strain evidence="7">Df01</strain>
    </source>
</reference>
<dbReference type="EC" id="5.4.99.-" evidence="5"/>
<keyword evidence="4" id="KW-0694">RNA-binding</keyword>
<dbReference type="PROSITE" id="PS50889">
    <property type="entry name" value="S4"/>
    <property type="match status" value="1"/>
</dbReference>
<proteinExistence type="inferred from homology"/>
<dbReference type="CDD" id="cd02869">
    <property type="entry name" value="PseudoU_synth_RluA_like"/>
    <property type="match status" value="1"/>
</dbReference>
<name>A0ABT7QKX0_9GAMM</name>
<keyword evidence="8" id="KW-1185">Reference proteome</keyword>
<dbReference type="InterPro" id="IPR006224">
    <property type="entry name" value="PsdUridine_synth_RluA-like_CS"/>
</dbReference>
<evidence type="ECO:0000259" key="6">
    <source>
        <dbReference type="SMART" id="SM00363"/>
    </source>
</evidence>
<dbReference type="SUPFAM" id="SSF55174">
    <property type="entry name" value="Alpha-L RNA-binding motif"/>
    <property type="match status" value="1"/>
</dbReference>
<dbReference type="InterPro" id="IPR002942">
    <property type="entry name" value="S4_RNA-bd"/>
</dbReference>
<sequence>MTTHHYTSLCLCSNWPSRTRLDRVLAQLFSAHTRAALQALISSGAVCVNGVECRRQAQLVNAGQEINIDFSRLPQVHDENCDAENIPLRVVYEDDDIVVVNKAAGMVIHPGHGNRTGTVQAALLYRHPPAAALPRAGIVHRLDKDTSGLFVAAKTEVARQSLIEQFKSRQAGREYLALVCGAPAATGLINRALSPKRGAQARMNVVHSGGKEAVTRYAVLRRWPGFALLRCWLETGRTHQIRAHLEYAGYPIIGDPVYQRRARCQDFFISRQALHAETLRLIHPVRVDECCWSCPLPDDMQAVIAQLDAVCT</sequence>
<dbReference type="CDD" id="cd00165">
    <property type="entry name" value="S4"/>
    <property type="match status" value="1"/>
</dbReference>
<keyword evidence="2 5" id="KW-0413">Isomerase</keyword>
<evidence type="ECO:0000313" key="8">
    <source>
        <dbReference type="Proteomes" id="UP001168167"/>
    </source>
</evidence>
<dbReference type="EMBL" id="JANQAO010000001">
    <property type="protein sequence ID" value="MDM5147353.1"/>
    <property type="molecule type" value="Genomic_DNA"/>
</dbReference>
<dbReference type="Pfam" id="PF01479">
    <property type="entry name" value="S4"/>
    <property type="match status" value="1"/>
</dbReference>
<dbReference type="Gene3D" id="3.30.2350.10">
    <property type="entry name" value="Pseudouridine synthase"/>
    <property type="match status" value="1"/>
</dbReference>
<dbReference type="InterPro" id="IPR006225">
    <property type="entry name" value="PsdUridine_synth_RluC/D"/>
</dbReference>
<feature type="domain" description="RNA-binding S4" evidence="6">
    <location>
        <begin position="19"/>
        <end position="78"/>
    </location>
</feature>
<evidence type="ECO:0000256" key="4">
    <source>
        <dbReference type="PROSITE-ProRule" id="PRU00182"/>
    </source>
</evidence>
<accession>A0ABT7QKX0</accession>
<dbReference type="InterPro" id="IPR050188">
    <property type="entry name" value="RluA_PseudoU_synthase"/>
</dbReference>
<comment type="catalytic activity">
    <reaction evidence="3">
        <text>uridine(1911/1915/1917) in 23S rRNA = pseudouridine(1911/1915/1917) in 23S rRNA</text>
        <dbReference type="Rhea" id="RHEA:42524"/>
        <dbReference type="Rhea" id="RHEA-COMP:10097"/>
        <dbReference type="Rhea" id="RHEA-COMP:10098"/>
        <dbReference type="ChEBI" id="CHEBI:65314"/>
        <dbReference type="ChEBI" id="CHEBI:65315"/>
        <dbReference type="EC" id="5.4.99.23"/>
    </reaction>
</comment>
<organism evidence="7 8">
    <name type="scientific">Candidatus Doriopsillibacter californiensis</name>
    <dbReference type="NCBI Taxonomy" id="2970740"/>
    <lineage>
        <taxon>Bacteria</taxon>
        <taxon>Pseudomonadati</taxon>
        <taxon>Pseudomonadota</taxon>
        <taxon>Gammaproteobacteria</taxon>
        <taxon>Candidatus Tethybacterales</taxon>
        <taxon>Candidatus Persebacteraceae</taxon>
        <taxon>Candidatus Doriopsillibacter</taxon>
    </lineage>
</organism>
<evidence type="ECO:0000256" key="3">
    <source>
        <dbReference type="ARBA" id="ARBA00036882"/>
    </source>
</evidence>
<dbReference type="InterPro" id="IPR036986">
    <property type="entry name" value="S4_RNA-bd_sf"/>
</dbReference>
<comment type="function">
    <text evidence="5">Responsible for synthesis of pseudouridine from uracil.</text>
</comment>
<evidence type="ECO:0000256" key="5">
    <source>
        <dbReference type="RuleBase" id="RU362028"/>
    </source>
</evidence>
<gene>
    <name evidence="7" type="ORF">NQX30_03060</name>
</gene>
<evidence type="ECO:0000313" key="7">
    <source>
        <dbReference type="EMBL" id="MDM5147353.1"/>
    </source>
</evidence>
<dbReference type="Proteomes" id="UP001168167">
    <property type="component" value="Unassembled WGS sequence"/>
</dbReference>
<evidence type="ECO:0000256" key="2">
    <source>
        <dbReference type="ARBA" id="ARBA00023235"/>
    </source>
</evidence>
<evidence type="ECO:0000256" key="1">
    <source>
        <dbReference type="ARBA" id="ARBA00010876"/>
    </source>
</evidence>
<dbReference type="SMART" id="SM00363">
    <property type="entry name" value="S4"/>
    <property type="match status" value="1"/>
</dbReference>
<comment type="caution">
    <text evidence="7">The sequence shown here is derived from an EMBL/GenBank/DDBJ whole genome shotgun (WGS) entry which is preliminary data.</text>
</comment>
<dbReference type="Gene3D" id="3.10.290.10">
    <property type="entry name" value="RNA-binding S4 domain"/>
    <property type="match status" value="1"/>
</dbReference>
<dbReference type="InterPro" id="IPR020103">
    <property type="entry name" value="PsdUridine_synth_cat_dom_sf"/>
</dbReference>
<comment type="similarity">
    <text evidence="1 5">Belongs to the pseudouridine synthase RluA family.</text>
</comment>
<dbReference type="PANTHER" id="PTHR21600:SF44">
    <property type="entry name" value="RIBOSOMAL LARGE SUBUNIT PSEUDOURIDINE SYNTHASE D"/>
    <property type="match status" value="1"/>
</dbReference>
<dbReference type="PANTHER" id="PTHR21600">
    <property type="entry name" value="MITOCHONDRIAL RNA PSEUDOURIDINE SYNTHASE"/>
    <property type="match status" value="1"/>
</dbReference>
<comment type="catalytic activity">
    <reaction evidence="5">
        <text>a uridine in RNA = a pseudouridine in RNA</text>
        <dbReference type="Rhea" id="RHEA:48348"/>
        <dbReference type="Rhea" id="RHEA-COMP:12068"/>
        <dbReference type="Rhea" id="RHEA-COMP:12069"/>
        <dbReference type="ChEBI" id="CHEBI:65314"/>
        <dbReference type="ChEBI" id="CHEBI:65315"/>
    </reaction>
</comment>
<dbReference type="PROSITE" id="PS01129">
    <property type="entry name" value="PSI_RLU"/>
    <property type="match status" value="1"/>
</dbReference>